<dbReference type="InterPro" id="IPR009878">
    <property type="entry name" value="Phlebovirus_G2_fusion"/>
</dbReference>
<dbReference type="Proteomes" id="UP000053660">
    <property type="component" value="Unassembled WGS sequence"/>
</dbReference>
<dbReference type="AlphaFoldDB" id="A0A0B1TSJ5"/>
<organism evidence="2 3">
    <name type="scientific">Oesophagostomum dentatum</name>
    <name type="common">Nodular worm</name>
    <dbReference type="NCBI Taxonomy" id="61180"/>
    <lineage>
        <taxon>Eukaryota</taxon>
        <taxon>Metazoa</taxon>
        <taxon>Ecdysozoa</taxon>
        <taxon>Nematoda</taxon>
        <taxon>Chromadorea</taxon>
        <taxon>Rhabditida</taxon>
        <taxon>Rhabditina</taxon>
        <taxon>Rhabditomorpha</taxon>
        <taxon>Strongyloidea</taxon>
        <taxon>Strongylidae</taxon>
        <taxon>Oesophagostomum</taxon>
    </lineage>
</organism>
<name>A0A0B1TSJ5_OESDE</name>
<evidence type="ECO:0000313" key="3">
    <source>
        <dbReference type="Proteomes" id="UP000053660"/>
    </source>
</evidence>
<feature type="domain" description="Phlebovirus glycoprotein G2 fusion" evidence="1">
    <location>
        <begin position="55"/>
        <end position="154"/>
    </location>
</feature>
<accession>A0A0B1TSJ5</accession>
<evidence type="ECO:0000259" key="1">
    <source>
        <dbReference type="Pfam" id="PF07245"/>
    </source>
</evidence>
<evidence type="ECO:0000313" key="2">
    <source>
        <dbReference type="EMBL" id="KHJ99076.1"/>
    </source>
</evidence>
<protein>
    <recommendedName>
        <fullName evidence="1">Phlebovirus glycoprotein G2 fusion domain-containing protein</fullName>
    </recommendedName>
</protein>
<reference evidence="2 3" key="1">
    <citation type="submission" date="2014-03" db="EMBL/GenBank/DDBJ databases">
        <title>Draft genome of the hookworm Oesophagostomum dentatum.</title>
        <authorList>
            <person name="Mitreva M."/>
        </authorList>
    </citation>
    <scope>NUCLEOTIDE SEQUENCE [LARGE SCALE GENOMIC DNA]</scope>
    <source>
        <strain evidence="2 3">OD-Hann</strain>
    </source>
</reference>
<dbReference type="EMBL" id="KN549246">
    <property type="protein sequence ID" value="KHJ99076.1"/>
    <property type="molecule type" value="Genomic_DNA"/>
</dbReference>
<gene>
    <name evidence="2" type="ORF">OESDEN_00928</name>
</gene>
<sequence length="230" mass="26207">MLETSTRKRNDRQHGDTAATHRLTVQSRYLVLHTRSGYDHGVSKTMPLFWIMSVGSCAHTSQKSYIPELQNTYMFPGIERCTTSCGSIGCECLLRMPGCLFSRSYAKPLNEKIYEIFHCPSWEESAILKYIFISTKGRGRFSIFTIVAQTLKHRRKQISLWNFTHCGHPVRSGITPVPAVSAVIPYSGSQPLQTAYVGLRGRRAHTADIHCHLSRCSLVLEFFFDFFQSY</sequence>
<dbReference type="OrthoDB" id="5825988at2759"/>
<keyword evidence="3" id="KW-1185">Reference proteome</keyword>
<proteinExistence type="predicted"/>
<dbReference type="Pfam" id="PF07245">
    <property type="entry name" value="Phlebovirus_G2"/>
    <property type="match status" value="1"/>
</dbReference>